<protein>
    <submittedName>
        <fullName evidence="1">Uncharacterized protein</fullName>
    </submittedName>
</protein>
<dbReference type="EMBL" id="MT840185">
    <property type="protein sequence ID" value="QNL31401.1"/>
    <property type="molecule type" value="Genomic_DNA"/>
</dbReference>
<name>A0A7G9A3S8_9VIRU</name>
<sequence>MDIKQVTEKILEFCHRSYPNLRWNLDSEDNIIQCPLFPDELIIEVFLDGLLKRVLCEAYSVGTFELWINPDDRDNNCSYENKIVFNYIRRPKSDYFDNKYRETRKVILDIFTFILDEIQE</sequence>
<accession>A0A7G9A3S8</accession>
<reference evidence="1" key="1">
    <citation type="submission" date="2020-07" db="EMBL/GenBank/DDBJ databases">
        <title>Dissolved microcystin release linked to lysis of a Microcystis spp. bloom in Lake Erie (USA) attributed to a novel cyanophage.</title>
        <authorList>
            <person name="McKindles K.M."/>
            <person name="Manes M.A."/>
            <person name="DeMarco J.R."/>
            <person name="McClure A."/>
            <person name="McKay R.M."/>
            <person name="Davis T.W."/>
            <person name="Bullerjahn G.S."/>
        </authorList>
    </citation>
    <scope>NUCLEOTIDE SEQUENCE</scope>
</reference>
<evidence type="ECO:0000313" key="1">
    <source>
        <dbReference type="EMBL" id="QNL31401.1"/>
    </source>
</evidence>
<proteinExistence type="predicted"/>
<organism evidence="1">
    <name type="scientific">Bacteriophage sp</name>
    <dbReference type="NCBI Taxonomy" id="38018"/>
    <lineage>
        <taxon>Viruses</taxon>
    </lineage>
</organism>